<keyword evidence="3" id="KW-0238">DNA-binding</keyword>
<keyword evidence="7" id="KW-1185">Reference proteome</keyword>
<dbReference type="PANTHER" id="PTHR30629:SF2">
    <property type="entry name" value="PROPHAGE INTEGRASE INTS-RELATED"/>
    <property type="match status" value="1"/>
</dbReference>
<dbReference type="Proteomes" id="UP000651482">
    <property type="component" value="Unassembled WGS sequence"/>
</dbReference>
<dbReference type="AlphaFoldDB" id="A0A926DAP9"/>
<dbReference type="Gene3D" id="1.10.443.10">
    <property type="entry name" value="Intergrase catalytic core"/>
    <property type="match status" value="1"/>
</dbReference>
<name>A0A926DAP9_9FIRM</name>
<dbReference type="GO" id="GO:0003677">
    <property type="term" value="F:DNA binding"/>
    <property type="evidence" value="ECO:0007669"/>
    <property type="project" value="UniProtKB-KW"/>
</dbReference>
<evidence type="ECO:0000313" key="6">
    <source>
        <dbReference type="EMBL" id="MBC8534583.1"/>
    </source>
</evidence>
<comment type="caution">
    <text evidence="6">The sequence shown here is derived from an EMBL/GenBank/DDBJ whole genome shotgun (WGS) entry which is preliminary data.</text>
</comment>
<evidence type="ECO:0000256" key="1">
    <source>
        <dbReference type="ARBA" id="ARBA00008857"/>
    </source>
</evidence>
<keyword evidence="2" id="KW-0229">DNA integration</keyword>
<reference evidence="6" key="1">
    <citation type="submission" date="2020-08" db="EMBL/GenBank/DDBJ databases">
        <title>Genome public.</title>
        <authorList>
            <person name="Liu C."/>
            <person name="Sun Q."/>
        </authorList>
    </citation>
    <scope>NUCLEOTIDE SEQUENCE</scope>
    <source>
        <strain evidence="6">NSJ-40</strain>
    </source>
</reference>
<dbReference type="InterPro" id="IPR002104">
    <property type="entry name" value="Integrase_catalytic"/>
</dbReference>
<keyword evidence="4" id="KW-0233">DNA recombination</keyword>
<evidence type="ECO:0000313" key="7">
    <source>
        <dbReference type="Proteomes" id="UP000651482"/>
    </source>
</evidence>
<organism evidence="6 7">
    <name type="scientific">Yeguia hominis</name>
    <dbReference type="NCBI Taxonomy" id="2763662"/>
    <lineage>
        <taxon>Bacteria</taxon>
        <taxon>Bacillati</taxon>
        <taxon>Bacillota</taxon>
        <taxon>Clostridia</taxon>
        <taxon>Eubacteriales</taxon>
        <taxon>Yeguiaceae</taxon>
        <taxon>Yeguia</taxon>
    </lineage>
</organism>
<dbReference type="Pfam" id="PF00589">
    <property type="entry name" value="Phage_integrase"/>
    <property type="match status" value="1"/>
</dbReference>
<evidence type="ECO:0000259" key="5">
    <source>
        <dbReference type="PROSITE" id="PS51898"/>
    </source>
</evidence>
<dbReference type="GO" id="GO:0015074">
    <property type="term" value="P:DNA integration"/>
    <property type="evidence" value="ECO:0007669"/>
    <property type="project" value="UniProtKB-KW"/>
</dbReference>
<dbReference type="InterPro" id="IPR050808">
    <property type="entry name" value="Phage_Integrase"/>
</dbReference>
<accession>A0A926DAP9</accession>
<dbReference type="Pfam" id="PF14657">
    <property type="entry name" value="Arm-DNA-bind_4"/>
    <property type="match status" value="1"/>
</dbReference>
<evidence type="ECO:0000256" key="4">
    <source>
        <dbReference type="ARBA" id="ARBA00023172"/>
    </source>
</evidence>
<proteinExistence type="inferred from homology"/>
<dbReference type="InterPro" id="IPR028259">
    <property type="entry name" value="AP2-like_int_N"/>
</dbReference>
<evidence type="ECO:0000256" key="3">
    <source>
        <dbReference type="ARBA" id="ARBA00023125"/>
    </source>
</evidence>
<sequence length="363" mass="42092">MQCRKCKTELPDGAAYCYVCGIKQEKPQKRTKARGNGTGTVYQLPNGKYVAEVTLGYLNGKRRKKTKQFAKKSDAINFLPLLKQQIDTMDSKITFTDLYERFMEKHSEKVGKSTIDCYKAAYGHYKPIYFMPFSEIKTEHLQHCIDSVPGSRTKENMKALGTLLYKYAMQNDLIQKNYAQFIYVGKKEKSKREAFSAEEIQIIKNNIGKIRYSEYILCLIYTGFRPNELFALKKSDYHKNYFIGGSKTEAGRNRIVPIPDPIAEIVADLVNKSESEYIFESPAHKQFSDEKFRKRYYYFALNEMGIRKLPPYSCRHTYATMLKDIDAPITDKQKLMGHESFEMTAHYTHTDIDSLIRIAKQLV</sequence>
<comment type="similarity">
    <text evidence="1">Belongs to the 'phage' integrase family.</text>
</comment>
<feature type="domain" description="Tyr recombinase" evidence="5">
    <location>
        <begin position="190"/>
        <end position="360"/>
    </location>
</feature>
<dbReference type="InterPro" id="IPR013762">
    <property type="entry name" value="Integrase-like_cat_sf"/>
</dbReference>
<dbReference type="InterPro" id="IPR010998">
    <property type="entry name" value="Integrase_recombinase_N"/>
</dbReference>
<evidence type="ECO:0000256" key="2">
    <source>
        <dbReference type="ARBA" id="ARBA00022908"/>
    </source>
</evidence>
<dbReference type="PANTHER" id="PTHR30629">
    <property type="entry name" value="PROPHAGE INTEGRASE"/>
    <property type="match status" value="1"/>
</dbReference>
<dbReference type="EMBL" id="JACRSN010000019">
    <property type="protein sequence ID" value="MBC8534583.1"/>
    <property type="molecule type" value="Genomic_DNA"/>
</dbReference>
<dbReference type="SUPFAM" id="SSF56349">
    <property type="entry name" value="DNA breaking-rejoining enzymes"/>
    <property type="match status" value="1"/>
</dbReference>
<dbReference type="PROSITE" id="PS51898">
    <property type="entry name" value="TYR_RECOMBINASE"/>
    <property type="match status" value="1"/>
</dbReference>
<dbReference type="Gene3D" id="1.10.150.130">
    <property type="match status" value="1"/>
</dbReference>
<dbReference type="RefSeq" id="WP_249320170.1">
    <property type="nucleotide sequence ID" value="NZ_JACRSN010000019.1"/>
</dbReference>
<dbReference type="GO" id="GO:0006310">
    <property type="term" value="P:DNA recombination"/>
    <property type="evidence" value="ECO:0007669"/>
    <property type="project" value="UniProtKB-KW"/>
</dbReference>
<gene>
    <name evidence="6" type="ORF">IAG03_11435</name>
</gene>
<protein>
    <submittedName>
        <fullName evidence="6">Tyrosine-type recombinase/integrase</fullName>
    </submittedName>
</protein>
<dbReference type="InterPro" id="IPR011010">
    <property type="entry name" value="DNA_brk_join_enz"/>
</dbReference>